<dbReference type="SUPFAM" id="SSF46689">
    <property type="entry name" value="Homeodomain-like"/>
    <property type="match status" value="2"/>
</dbReference>
<dbReference type="InterPro" id="IPR050204">
    <property type="entry name" value="AraC_XylS_family_regulators"/>
</dbReference>
<name>A0ABT7CBA5_9MICO</name>
<feature type="domain" description="HTH araC/xylS-type" evidence="4">
    <location>
        <begin position="194"/>
        <end position="292"/>
    </location>
</feature>
<protein>
    <submittedName>
        <fullName evidence="5">AraC family transcriptional regulator</fullName>
    </submittedName>
</protein>
<keyword evidence="1" id="KW-0805">Transcription regulation</keyword>
<dbReference type="PANTHER" id="PTHR46796">
    <property type="entry name" value="HTH-TYPE TRANSCRIPTIONAL ACTIVATOR RHAS-RELATED"/>
    <property type="match status" value="1"/>
</dbReference>
<evidence type="ECO:0000256" key="3">
    <source>
        <dbReference type="ARBA" id="ARBA00023163"/>
    </source>
</evidence>
<organism evidence="5 6">
    <name type="scientific">Gulosibacter molinativorax</name>
    <dbReference type="NCBI Taxonomy" id="256821"/>
    <lineage>
        <taxon>Bacteria</taxon>
        <taxon>Bacillati</taxon>
        <taxon>Actinomycetota</taxon>
        <taxon>Actinomycetes</taxon>
        <taxon>Micrococcales</taxon>
        <taxon>Microbacteriaceae</taxon>
        <taxon>Gulosibacter</taxon>
    </lineage>
</organism>
<dbReference type="InterPro" id="IPR009057">
    <property type="entry name" value="Homeodomain-like_sf"/>
</dbReference>
<accession>A0ABT7CBA5</accession>
<dbReference type="InterPro" id="IPR018060">
    <property type="entry name" value="HTH_AraC"/>
</dbReference>
<sequence>MVSVAPLIAIESTRTLPTNRVVFHDAKIMHVMDGAVEIETTGGVLTLTPGTSLAVGAGRWCLMRPRPHVRTWTMYIDEGFLRTQMAFLLPDATRVRPGLHPHEWDGRPLSLTPGISRLQLLEPLWRQISVLRDDAPVTEVVRARAVELFARWVSVIAPTFLTPELAEGLGEPAESVLRPIQGRLTDTATLGHVGRAVWLLKERMDEPWTVASLAQSVAVSRAHLTRLFAAHTGLSPIRFLTEVRLTEFTRLIEETELSVTHAAQKVGWPDPRIASAWFSRRFGLTPLQYRLNPHPHLTDRDRCDHCAVTKFSAHPTRGLGK</sequence>
<keyword evidence="3" id="KW-0804">Transcription</keyword>
<dbReference type="Pfam" id="PF12833">
    <property type="entry name" value="HTH_18"/>
    <property type="match status" value="1"/>
</dbReference>
<reference evidence="5" key="2">
    <citation type="journal article" date="2022" name="Sci. Rep.">
        <title>In silico prediction of the enzymes involved in the degradation of the herbicide molinate by Gulosibacter molinativorax ON4T.</title>
        <authorList>
            <person name="Lopes A.R."/>
            <person name="Bunin E."/>
            <person name="Viana A.T."/>
            <person name="Froufe H."/>
            <person name="Munoz-Merida A."/>
            <person name="Pinho D."/>
            <person name="Figueiredo J."/>
            <person name="Barroso C."/>
            <person name="Vaz-Moreira I."/>
            <person name="Bellanger X."/>
            <person name="Egas C."/>
            <person name="Nunes O.C."/>
        </authorList>
    </citation>
    <scope>NUCLEOTIDE SEQUENCE</scope>
    <source>
        <strain evidence="5">ON4</strain>
    </source>
</reference>
<dbReference type="Proteomes" id="UP001170379">
    <property type="component" value="Unassembled WGS sequence"/>
</dbReference>
<gene>
    <name evidence="5" type="ORF">C7K25_13785</name>
</gene>
<evidence type="ECO:0000313" key="6">
    <source>
        <dbReference type="Proteomes" id="UP001170379"/>
    </source>
</evidence>
<proteinExistence type="predicted"/>
<evidence type="ECO:0000256" key="2">
    <source>
        <dbReference type="ARBA" id="ARBA00023125"/>
    </source>
</evidence>
<evidence type="ECO:0000313" key="5">
    <source>
        <dbReference type="EMBL" id="MDJ1372424.1"/>
    </source>
</evidence>
<dbReference type="PANTHER" id="PTHR46796:SF13">
    <property type="entry name" value="HTH-TYPE TRANSCRIPTIONAL ACTIVATOR RHAS"/>
    <property type="match status" value="1"/>
</dbReference>
<dbReference type="PROSITE" id="PS01124">
    <property type="entry name" value="HTH_ARAC_FAMILY_2"/>
    <property type="match status" value="1"/>
</dbReference>
<keyword evidence="2" id="KW-0238">DNA-binding</keyword>
<dbReference type="EMBL" id="PXVD01000026">
    <property type="protein sequence ID" value="MDJ1372424.1"/>
    <property type="molecule type" value="Genomic_DNA"/>
</dbReference>
<reference evidence="5" key="1">
    <citation type="submission" date="2018-03" db="EMBL/GenBank/DDBJ databases">
        <authorList>
            <person name="Nunes O.C."/>
            <person name="Lopes A.R."/>
            <person name="Froufe H."/>
            <person name="Munoz-Merida A."/>
            <person name="Barroso C."/>
            <person name="Egas C."/>
        </authorList>
    </citation>
    <scope>NUCLEOTIDE SEQUENCE</scope>
    <source>
        <strain evidence="5">ON4</strain>
    </source>
</reference>
<comment type="caution">
    <text evidence="5">The sequence shown here is derived from an EMBL/GenBank/DDBJ whole genome shotgun (WGS) entry which is preliminary data.</text>
</comment>
<keyword evidence="6" id="KW-1185">Reference proteome</keyword>
<evidence type="ECO:0000259" key="4">
    <source>
        <dbReference type="PROSITE" id="PS01124"/>
    </source>
</evidence>
<dbReference type="SMART" id="SM00342">
    <property type="entry name" value="HTH_ARAC"/>
    <property type="match status" value="1"/>
</dbReference>
<dbReference type="Gene3D" id="1.10.10.60">
    <property type="entry name" value="Homeodomain-like"/>
    <property type="match status" value="2"/>
</dbReference>
<evidence type="ECO:0000256" key="1">
    <source>
        <dbReference type="ARBA" id="ARBA00023015"/>
    </source>
</evidence>